<feature type="signal peptide" evidence="1">
    <location>
        <begin position="1"/>
        <end position="20"/>
    </location>
</feature>
<proteinExistence type="predicted"/>
<dbReference type="EMBL" id="JAVRJZ010000003">
    <property type="protein sequence ID" value="KAK2724910.1"/>
    <property type="molecule type" value="Genomic_DNA"/>
</dbReference>
<evidence type="ECO:0000313" key="3">
    <source>
        <dbReference type="Proteomes" id="UP001187531"/>
    </source>
</evidence>
<protein>
    <submittedName>
        <fullName evidence="2">Uncharacterized protein</fullName>
    </submittedName>
</protein>
<feature type="chain" id="PRO_5041691988" evidence="1">
    <location>
        <begin position="21"/>
        <end position="158"/>
    </location>
</feature>
<reference evidence="2" key="1">
    <citation type="submission" date="2023-07" db="EMBL/GenBank/DDBJ databases">
        <title>Chromosome-level genome assembly of Artemia franciscana.</title>
        <authorList>
            <person name="Jo E."/>
        </authorList>
    </citation>
    <scope>NUCLEOTIDE SEQUENCE</scope>
    <source>
        <tissue evidence="2">Whole body</tissue>
    </source>
</reference>
<sequence length="158" mass="17388">MKNRLTYLILLAHLILGMYSARIQAKDAIEDKNNSLSSVSVRILSSKLSRISNNTPTISKDFLTDPDGLLVVLSKKMLVDGSVNNNHTERNDEMRFKSKAIAEELKGESGNMSTATYFPIINSASTMNNQLTKVKSAAKNINISTQALLATVLFVLLK</sequence>
<comment type="caution">
    <text evidence="2">The sequence shown here is derived from an EMBL/GenBank/DDBJ whole genome shotgun (WGS) entry which is preliminary data.</text>
</comment>
<dbReference type="Proteomes" id="UP001187531">
    <property type="component" value="Unassembled WGS sequence"/>
</dbReference>
<accession>A0AA88IAH6</accession>
<evidence type="ECO:0000313" key="2">
    <source>
        <dbReference type="EMBL" id="KAK2724910.1"/>
    </source>
</evidence>
<feature type="non-terminal residue" evidence="2">
    <location>
        <position position="158"/>
    </location>
</feature>
<gene>
    <name evidence="2" type="ORF">QYM36_001389</name>
</gene>
<organism evidence="2 3">
    <name type="scientific">Artemia franciscana</name>
    <name type="common">Brine shrimp</name>
    <name type="synonym">Artemia sanfranciscana</name>
    <dbReference type="NCBI Taxonomy" id="6661"/>
    <lineage>
        <taxon>Eukaryota</taxon>
        <taxon>Metazoa</taxon>
        <taxon>Ecdysozoa</taxon>
        <taxon>Arthropoda</taxon>
        <taxon>Crustacea</taxon>
        <taxon>Branchiopoda</taxon>
        <taxon>Anostraca</taxon>
        <taxon>Artemiidae</taxon>
        <taxon>Artemia</taxon>
    </lineage>
</organism>
<dbReference type="AlphaFoldDB" id="A0AA88IAH6"/>
<name>A0AA88IAH6_ARTSF</name>
<keyword evidence="1" id="KW-0732">Signal</keyword>
<evidence type="ECO:0000256" key="1">
    <source>
        <dbReference type="SAM" id="SignalP"/>
    </source>
</evidence>
<keyword evidence="3" id="KW-1185">Reference proteome</keyword>